<dbReference type="PANTHER" id="PTHR38643">
    <property type="entry name" value="PURINE NUCLEOSIDE PERMEASE C285.05-RELATED"/>
    <property type="match status" value="1"/>
</dbReference>
<sequence length="655" mass="69923">MDPSTVLSTFALLSVVIEGINGVAASFIANPKSDPGSGTALMWAALALQLAIIVFFMVLAGSFHLRCVRTGIAGTKAIRYPLTTLYVSMGLILMRTIYRGVEHSVITVANTEWPFYVFEAFLMFVNMLMWNVLHPSRFLPANFRTHLTSDGLTEVTDAKVHNPQPFHMKVLSVLTLGIYPGRKSKDKMSQKTNASEDGGQASELINYPAARITYVPVVLIDTFNIMLLFGILSAALLGTAQSMARNEHASISGSSCANNTASAKSPGGCDKIAPKVVIISMFTPEADVWYANSGNSSLGSLLAQNISVPGLSPLFPYVHCNARGEVCQLTMGESEINAATAATALVFSSLFDLSKTYFLLAGIAGVSPKLGTLGSVALSKFSVQVALQYELDAREMPANFSTGYLPYGAYAPDQYPSILYGTEVMEVNENLRDAAAELARRATLADSADSAEYRALYAASGEIYEAATGTPSVLKCDSATSDVYYSGNLLSEAFENTTKLLTNQSSITYCMSAQEDSAVLNALMRAAVWDLVDFSRVILMRTGSDFDRPPPSVSAFDHLRVLDQNGFDIAVKNIYLAGVEIVSGIIAGWNSSYAAGIKASNYIGDIFGTLGGEPDFGPGSIFGGAGFSAASSTEVGLTKRSIVRKSKGRKAGGWK</sequence>
<evidence type="ECO:0000256" key="3">
    <source>
        <dbReference type="ARBA" id="ARBA00022989"/>
    </source>
</evidence>
<dbReference type="Proteomes" id="UP001369815">
    <property type="component" value="Unassembled WGS sequence"/>
</dbReference>
<dbReference type="InterPro" id="IPR009486">
    <property type="entry name" value="Pur_nuclsid_perm"/>
</dbReference>
<accession>A0AAX6MA47</accession>
<feature type="transmembrane region" description="Helical" evidence="5">
    <location>
        <begin position="214"/>
        <end position="237"/>
    </location>
</feature>
<name>A0AAX6MA47_9PEZI</name>
<organism evidence="6 7">
    <name type="scientific">Daldinia eschscholtzii</name>
    <dbReference type="NCBI Taxonomy" id="292717"/>
    <lineage>
        <taxon>Eukaryota</taxon>
        <taxon>Fungi</taxon>
        <taxon>Dikarya</taxon>
        <taxon>Ascomycota</taxon>
        <taxon>Pezizomycotina</taxon>
        <taxon>Sordariomycetes</taxon>
        <taxon>Xylariomycetidae</taxon>
        <taxon>Xylariales</taxon>
        <taxon>Hypoxylaceae</taxon>
        <taxon>Daldinia</taxon>
    </lineage>
</organism>
<evidence type="ECO:0000256" key="1">
    <source>
        <dbReference type="ARBA" id="ARBA00004141"/>
    </source>
</evidence>
<evidence type="ECO:0000313" key="6">
    <source>
        <dbReference type="EMBL" id="KAK6949072.1"/>
    </source>
</evidence>
<dbReference type="PANTHER" id="PTHR38643:SF1">
    <property type="entry name" value="PURINE NUCLEOSIDE PERMEASE C285.05-RELATED"/>
    <property type="match status" value="1"/>
</dbReference>
<feature type="transmembrane region" description="Helical" evidence="5">
    <location>
        <begin position="113"/>
        <end position="133"/>
    </location>
</feature>
<keyword evidence="2 5" id="KW-0812">Transmembrane</keyword>
<keyword evidence="3 5" id="KW-1133">Transmembrane helix</keyword>
<dbReference type="GO" id="GO:0016020">
    <property type="term" value="C:membrane"/>
    <property type="evidence" value="ECO:0007669"/>
    <property type="project" value="UniProtKB-SubCell"/>
</dbReference>
<feature type="transmembrane region" description="Helical" evidence="5">
    <location>
        <begin position="77"/>
        <end position="98"/>
    </location>
</feature>
<dbReference type="Pfam" id="PF06516">
    <property type="entry name" value="NUP"/>
    <property type="match status" value="1"/>
</dbReference>
<keyword evidence="4 5" id="KW-0472">Membrane</keyword>
<dbReference type="GO" id="GO:0055085">
    <property type="term" value="P:transmembrane transport"/>
    <property type="evidence" value="ECO:0007669"/>
    <property type="project" value="InterPro"/>
</dbReference>
<evidence type="ECO:0000256" key="5">
    <source>
        <dbReference type="SAM" id="Phobius"/>
    </source>
</evidence>
<dbReference type="GO" id="GO:0005783">
    <property type="term" value="C:endoplasmic reticulum"/>
    <property type="evidence" value="ECO:0007669"/>
    <property type="project" value="TreeGrafter"/>
</dbReference>
<evidence type="ECO:0000313" key="7">
    <source>
        <dbReference type="Proteomes" id="UP001369815"/>
    </source>
</evidence>
<protein>
    <recommendedName>
        <fullName evidence="8">Purine nucleoside permease</fullName>
    </recommendedName>
</protein>
<comment type="caution">
    <text evidence="6">The sequence shown here is derived from an EMBL/GenBank/DDBJ whole genome shotgun (WGS) entry which is preliminary data.</text>
</comment>
<dbReference type="AlphaFoldDB" id="A0AAX6MA47"/>
<reference evidence="6 7" key="1">
    <citation type="journal article" date="2024" name="Front Chem Biol">
        <title>Unveiling the potential of Daldinia eschscholtzii MFLUCC 19-0629 through bioactivity and bioinformatics studies for enhanced sustainable agriculture production.</title>
        <authorList>
            <person name="Brooks S."/>
            <person name="Weaver J.A."/>
            <person name="Klomchit A."/>
            <person name="Alharthi S.A."/>
            <person name="Onlamun T."/>
            <person name="Nurani R."/>
            <person name="Vong T.K."/>
            <person name="Alberti F."/>
            <person name="Greco C."/>
        </authorList>
    </citation>
    <scope>NUCLEOTIDE SEQUENCE [LARGE SCALE GENOMIC DNA]</scope>
    <source>
        <strain evidence="6">MFLUCC 19-0629</strain>
    </source>
</reference>
<evidence type="ECO:0000256" key="2">
    <source>
        <dbReference type="ARBA" id="ARBA00022692"/>
    </source>
</evidence>
<feature type="transmembrane region" description="Helical" evidence="5">
    <location>
        <begin position="41"/>
        <end position="65"/>
    </location>
</feature>
<proteinExistence type="predicted"/>
<comment type="subcellular location">
    <subcellularLocation>
        <location evidence="1">Membrane</location>
        <topology evidence="1">Multi-pass membrane protein</topology>
    </subcellularLocation>
</comment>
<evidence type="ECO:0000256" key="4">
    <source>
        <dbReference type="ARBA" id="ARBA00023136"/>
    </source>
</evidence>
<dbReference type="InterPro" id="IPR007568">
    <property type="entry name" value="RTA1"/>
</dbReference>
<dbReference type="Pfam" id="PF04479">
    <property type="entry name" value="RTA1"/>
    <property type="match status" value="1"/>
</dbReference>
<evidence type="ECO:0008006" key="8">
    <source>
        <dbReference type="Google" id="ProtNLM"/>
    </source>
</evidence>
<dbReference type="EMBL" id="JBANMG010000009">
    <property type="protein sequence ID" value="KAK6949072.1"/>
    <property type="molecule type" value="Genomic_DNA"/>
</dbReference>
<keyword evidence="7" id="KW-1185">Reference proteome</keyword>
<gene>
    <name evidence="6" type="ORF">Daesc_009145</name>
</gene>